<comment type="caution">
    <text evidence="6">The sequence shown here is derived from an EMBL/GenBank/DDBJ whole genome shotgun (WGS) entry which is preliminary data.</text>
</comment>
<dbReference type="InterPro" id="IPR001647">
    <property type="entry name" value="HTH_TetR"/>
</dbReference>
<accession>A0A917V4N8</accession>
<reference evidence="6" key="1">
    <citation type="journal article" date="2014" name="Int. J. Syst. Evol. Microbiol.">
        <title>Complete genome sequence of Corynebacterium casei LMG S-19264T (=DSM 44701T), isolated from a smear-ripened cheese.</title>
        <authorList>
            <consortium name="US DOE Joint Genome Institute (JGI-PGF)"/>
            <person name="Walter F."/>
            <person name="Albersmeier A."/>
            <person name="Kalinowski J."/>
            <person name="Ruckert C."/>
        </authorList>
    </citation>
    <scope>NUCLEOTIDE SEQUENCE</scope>
    <source>
        <strain evidence="6">CGMCC 4.7278</strain>
    </source>
</reference>
<organism evidence="6 7">
    <name type="scientific">Nocardia camponoti</name>
    <dbReference type="NCBI Taxonomy" id="1616106"/>
    <lineage>
        <taxon>Bacteria</taxon>
        <taxon>Bacillati</taxon>
        <taxon>Actinomycetota</taxon>
        <taxon>Actinomycetes</taxon>
        <taxon>Mycobacteriales</taxon>
        <taxon>Nocardiaceae</taxon>
        <taxon>Nocardia</taxon>
    </lineage>
</organism>
<dbReference type="SUPFAM" id="SSF46689">
    <property type="entry name" value="Homeodomain-like"/>
    <property type="match status" value="1"/>
</dbReference>
<dbReference type="Gene3D" id="1.10.357.10">
    <property type="entry name" value="Tetracycline Repressor, domain 2"/>
    <property type="match status" value="1"/>
</dbReference>
<dbReference type="GO" id="GO:0003677">
    <property type="term" value="F:DNA binding"/>
    <property type="evidence" value="ECO:0007669"/>
    <property type="project" value="UniProtKB-UniRule"/>
</dbReference>
<dbReference type="SUPFAM" id="SSF48498">
    <property type="entry name" value="Tetracyclin repressor-like, C-terminal domain"/>
    <property type="match status" value="1"/>
</dbReference>
<dbReference type="RefSeq" id="WP_188827474.1">
    <property type="nucleotide sequence ID" value="NZ_BMMW01000001.1"/>
</dbReference>
<protein>
    <submittedName>
        <fullName evidence="6">TetR family transcriptional regulator</fullName>
    </submittedName>
</protein>
<evidence type="ECO:0000313" key="7">
    <source>
        <dbReference type="Proteomes" id="UP000612956"/>
    </source>
</evidence>
<dbReference type="InterPro" id="IPR054156">
    <property type="entry name" value="YxaF_TetR_C"/>
</dbReference>
<reference evidence="6" key="2">
    <citation type="submission" date="2020-09" db="EMBL/GenBank/DDBJ databases">
        <authorList>
            <person name="Sun Q."/>
            <person name="Zhou Y."/>
        </authorList>
    </citation>
    <scope>NUCLEOTIDE SEQUENCE</scope>
    <source>
        <strain evidence="6">CGMCC 4.7278</strain>
    </source>
</reference>
<name>A0A917V4N8_9NOCA</name>
<dbReference type="Pfam" id="PF21993">
    <property type="entry name" value="TetR_C_13_2"/>
    <property type="match status" value="1"/>
</dbReference>
<evidence type="ECO:0000313" key="6">
    <source>
        <dbReference type="EMBL" id="GGK39331.1"/>
    </source>
</evidence>
<dbReference type="AlphaFoldDB" id="A0A917V4N8"/>
<dbReference type="InterPro" id="IPR036271">
    <property type="entry name" value="Tet_transcr_reg_TetR-rel_C_sf"/>
</dbReference>
<dbReference type="EMBL" id="BMMW01000001">
    <property type="protein sequence ID" value="GGK39331.1"/>
    <property type="molecule type" value="Genomic_DNA"/>
</dbReference>
<keyword evidence="1" id="KW-0805">Transcription regulation</keyword>
<keyword evidence="3" id="KW-0804">Transcription</keyword>
<dbReference type="PANTHER" id="PTHR47506:SF1">
    <property type="entry name" value="HTH-TYPE TRANSCRIPTIONAL REGULATOR YJDC"/>
    <property type="match status" value="1"/>
</dbReference>
<keyword evidence="7" id="KW-1185">Reference proteome</keyword>
<feature type="domain" description="HTH tetR-type" evidence="5">
    <location>
        <begin position="12"/>
        <end position="72"/>
    </location>
</feature>
<dbReference type="PRINTS" id="PR00455">
    <property type="entry name" value="HTHTETR"/>
</dbReference>
<feature type="DNA-binding region" description="H-T-H motif" evidence="4">
    <location>
        <begin position="35"/>
        <end position="54"/>
    </location>
</feature>
<dbReference type="Pfam" id="PF00440">
    <property type="entry name" value="TetR_N"/>
    <property type="match status" value="1"/>
</dbReference>
<proteinExistence type="predicted"/>
<evidence type="ECO:0000256" key="2">
    <source>
        <dbReference type="ARBA" id="ARBA00023125"/>
    </source>
</evidence>
<evidence type="ECO:0000256" key="1">
    <source>
        <dbReference type="ARBA" id="ARBA00023015"/>
    </source>
</evidence>
<dbReference type="PROSITE" id="PS50977">
    <property type="entry name" value="HTH_TETR_2"/>
    <property type="match status" value="1"/>
</dbReference>
<evidence type="ECO:0000256" key="3">
    <source>
        <dbReference type="ARBA" id="ARBA00023163"/>
    </source>
</evidence>
<gene>
    <name evidence="6" type="ORF">GCM10011591_08720</name>
</gene>
<dbReference type="PANTHER" id="PTHR47506">
    <property type="entry name" value="TRANSCRIPTIONAL REGULATORY PROTEIN"/>
    <property type="match status" value="1"/>
</dbReference>
<evidence type="ECO:0000259" key="5">
    <source>
        <dbReference type="PROSITE" id="PS50977"/>
    </source>
</evidence>
<dbReference type="InterPro" id="IPR009057">
    <property type="entry name" value="Homeodomain-like_sf"/>
</dbReference>
<dbReference type="Proteomes" id="UP000612956">
    <property type="component" value="Unassembled WGS sequence"/>
</dbReference>
<evidence type="ECO:0000256" key="4">
    <source>
        <dbReference type="PROSITE-ProRule" id="PRU00335"/>
    </source>
</evidence>
<sequence>MTNSSTQVTAPKKKRERLIDAAIRVFYEQGVEKTTIADIARAADVPVGNVYYYFKTKDQFVETVIAAHEAILDATITALEQLPAPAQRLKAMVAGWVDQRDMAANFGCPFGTLATELNKRNEPFAAEPARVMQRLIDWARTQFEALDRDDADELAIAFIAAYQGISVLTNTFGNPALMTTEGARLQRWIDELAA</sequence>
<keyword evidence="2 4" id="KW-0238">DNA-binding</keyword>